<gene>
    <name evidence="1" type="ordered locus">TherJR_0961</name>
</gene>
<name>D5XDV6_THEPJ</name>
<sequence>MSEEKISLQEPAQGYLLAEYWINAGFPLKAIHIINELENLPETDTDRNSILKALAYLKINRVDDAAEYADRVRENNIYRGVAKSILLFAFLLNGETDRAEELMASNNLSPEDYLRTAQFLLEECGKTAREGKQKFPGDKLFHDFLESFKVTDHPARSVQFK</sequence>
<evidence type="ECO:0000313" key="2">
    <source>
        <dbReference type="Proteomes" id="UP000002377"/>
    </source>
</evidence>
<dbReference type="STRING" id="635013.TherJR_0961"/>
<dbReference type="Proteomes" id="UP000002377">
    <property type="component" value="Chromosome"/>
</dbReference>
<evidence type="ECO:0008006" key="3">
    <source>
        <dbReference type="Google" id="ProtNLM"/>
    </source>
</evidence>
<dbReference type="RefSeq" id="WP_013119846.1">
    <property type="nucleotide sequence ID" value="NC_014152.1"/>
</dbReference>
<dbReference type="KEGG" id="tjr:TherJR_0961"/>
<reference evidence="1 2" key="1">
    <citation type="submission" date="2010-05" db="EMBL/GenBank/DDBJ databases">
        <title>Complete sequence of Thermincola sp. JR.</title>
        <authorList>
            <consortium name="US DOE Joint Genome Institute"/>
            <person name="Lucas S."/>
            <person name="Copeland A."/>
            <person name="Lapidus A."/>
            <person name="Cheng J.-F."/>
            <person name="Bruce D."/>
            <person name="Goodwin L."/>
            <person name="Pitluck S."/>
            <person name="Chertkov O."/>
            <person name="Detter J.C."/>
            <person name="Han C."/>
            <person name="Tapia R."/>
            <person name="Land M."/>
            <person name="Hauser L."/>
            <person name="Kyrpides N."/>
            <person name="Mikhailova N."/>
            <person name="Hazen T.C."/>
            <person name="Woyke T."/>
        </authorList>
    </citation>
    <scope>NUCLEOTIDE SEQUENCE [LARGE SCALE GENOMIC DNA]</scope>
    <source>
        <strain evidence="1 2">JR</strain>
    </source>
</reference>
<keyword evidence="2" id="KW-1185">Reference proteome</keyword>
<dbReference type="EMBL" id="CP002028">
    <property type="protein sequence ID" value="ADG81827.1"/>
    <property type="molecule type" value="Genomic_DNA"/>
</dbReference>
<dbReference type="HOGENOM" id="CLU_1642921_0_0_9"/>
<protein>
    <recommendedName>
        <fullName evidence="3">Tetratricopeptide repeat protein</fullName>
    </recommendedName>
</protein>
<accession>D5XDV6</accession>
<proteinExistence type="predicted"/>
<organism evidence="1 2">
    <name type="scientific">Thermincola potens (strain JR)</name>
    <dbReference type="NCBI Taxonomy" id="635013"/>
    <lineage>
        <taxon>Bacteria</taxon>
        <taxon>Bacillati</taxon>
        <taxon>Bacillota</taxon>
        <taxon>Clostridia</taxon>
        <taxon>Eubacteriales</taxon>
        <taxon>Thermincolaceae</taxon>
        <taxon>Thermincola</taxon>
    </lineage>
</organism>
<dbReference type="AlphaFoldDB" id="D5XDV6"/>
<evidence type="ECO:0000313" key="1">
    <source>
        <dbReference type="EMBL" id="ADG81827.1"/>
    </source>
</evidence>